<organism evidence="1 2">
    <name type="scientific">Coniella lustricola</name>
    <dbReference type="NCBI Taxonomy" id="2025994"/>
    <lineage>
        <taxon>Eukaryota</taxon>
        <taxon>Fungi</taxon>
        <taxon>Dikarya</taxon>
        <taxon>Ascomycota</taxon>
        <taxon>Pezizomycotina</taxon>
        <taxon>Sordariomycetes</taxon>
        <taxon>Sordariomycetidae</taxon>
        <taxon>Diaporthales</taxon>
        <taxon>Schizoparmaceae</taxon>
        <taxon>Coniella</taxon>
    </lineage>
</organism>
<dbReference type="InParanoid" id="A0A2T3AKX8"/>
<protein>
    <submittedName>
        <fullName evidence="1">Uncharacterized protein</fullName>
    </submittedName>
</protein>
<dbReference type="EMBL" id="KZ678378">
    <property type="protein sequence ID" value="PSS02312.1"/>
    <property type="molecule type" value="Genomic_DNA"/>
</dbReference>
<dbReference type="Proteomes" id="UP000241462">
    <property type="component" value="Unassembled WGS sequence"/>
</dbReference>
<dbReference type="AlphaFoldDB" id="A0A2T3AKX8"/>
<accession>A0A2T3AKX8</accession>
<sequence>MSAQRTIRHCHLSPLYIAKCWSHLTVWVQENDASCSSSTLPRLKVLYRKCSRNCGDPLVSQTARVHSGLHPASFDRRRIQRSGPSFDCILPHVTPRFVRTKNVQAISQRCTNCASSKSPFRQDECLATLNRCSATWYDVNGCGCGTAFPFGISVVAPL</sequence>
<gene>
    <name evidence="1" type="ORF">BD289DRAFT_422421</name>
</gene>
<keyword evidence="2" id="KW-1185">Reference proteome</keyword>
<proteinExistence type="predicted"/>
<name>A0A2T3AKX8_9PEZI</name>
<reference evidence="1 2" key="1">
    <citation type="journal article" date="2018" name="Mycol. Prog.">
        <title>Coniella lustricola, a new species from submerged detritus.</title>
        <authorList>
            <person name="Raudabaugh D.B."/>
            <person name="Iturriaga T."/>
            <person name="Carver A."/>
            <person name="Mondo S."/>
            <person name="Pangilinan J."/>
            <person name="Lipzen A."/>
            <person name="He G."/>
            <person name="Amirebrahimi M."/>
            <person name="Grigoriev I.V."/>
            <person name="Miller A.N."/>
        </authorList>
    </citation>
    <scope>NUCLEOTIDE SEQUENCE [LARGE SCALE GENOMIC DNA]</scope>
    <source>
        <strain evidence="1 2">B22-T-1</strain>
    </source>
</reference>
<evidence type="ECO:0000313" key="1">
    <source>
        <dbReference type="EMBL" id="PSS02312.1"/>
    </source>
</evidence>
<evidence type="ECO:0000313" key="2">
    <source>
        <dbReference type="Proteomes" id="UP000241462"/>
    </source>
</evidence>